<dbReference type="InterPro" id="IPR029052">
    <property type="entry name" value="Metallo-depent_PP-like"/>
</dbReference>
<dbReference type="GO" id="GO:0009245">
    <property type="term" value="P:lipid A biosynthetic process"/>
    <property type="evidence" value="ECO:0007669"/>
    <property type="project" value="TreeGrafter"/>
</dbReference>
<feature type="domain" description="Calcineurin-like phosphoesterase" evidence="3">
    <location>
        <begin position="2"/>
        <end position="71"/>
    </location>
</feature>
<dbReference type="InterPro" id="IPR051158">
    <property type="entry name" value="Metallophosphoesterase_sf"/>
</dbReference>
<dbReference type="InterPro" id="IPR004843">
    <property type="entry name" value="Calcineurin-like_PHP"/>
</dbReference>
<dbReference type="EMBL" id="UINC01147946">
    <property type="protein sequence ID" value="SVD39559.1"/>
    <property type="molecule type" value="Genomic_DNA"/>
</dbReference>
<protein>
    <recommendedName>
        <fullName evidence="3">Calcineurin-like phosphoesterase domain-containing protein</fullName>
    </recommendedName>
</protein>
<dbReference type="PANTHER" id="PTHR31302">
    <property type="entry name" value="TRANSMEMBRANE PROTEIN WITH METALLOPHOSPHOESTERASE DOMAIN-RELATED"/>
    <property type="match status" value="1"/>
</dbReference>
<dbReference type="SUPFAM" id="SSF56300">
    <property type="entry name" value="Metallo-dependent phosphatases"/>
    <property type="match status" value="1"/>
</dbReference>
<proteinExistence type="predicted"/>
<name>A0A382UZA0_9ZZZZ</name>
<evidence type="ECO:0000259" key="3">
    <source>
        <dbReference type="Pfam" id="PF00149"/>
    </source>
</evidence>
<sequence length="102" mass="11193">MSDLHASDVVSYEFIEEAVDLGLAESPDIAFLTGDFITWELENEARYLEILTKLRSAVPCFACLGNHDGGKWASSVKGYATTEAMRQLLKDAGIALLPNRTL</sequence>
<dbReference type="AlphaFoldDB" id="A0A382UZA0"/>
<keyword evidence="2" id="KW-0378">Hydrolase</keyword>
<dbReference type="PANTHER" id="PTHR31302:SF31">
    <property type="entry name" value="PHOSPHODIESTERASE YAEI"/>
    <property type="match status" value="1"/>
</dbReference>
<keyword evidence="1" id="KW-0479">Metal-binding</keyword>
<evidence type="ECO:0000256" key="1">
    <source>
        <dbReference type="ARBA" id="ARBA00022723"/>
    </source>
</evidence>
<dbReference type="GO" id="GO:0016020">
    <property type="term" value="C:membrane"/>
    <property type="evidence" value="ECO:0007669"/>
    <property type="project" value="GOC"/>
</dbReference>
<feature type="non-terminal residue" evidence="4">
    <location>
        <position position="102"/>
    </location>
</feature>
<dbReference type="GO" id="GO:0046872">
    <property type="term" value="F:metal ion binding"/>
    <property type="evidence" value="ECO:0007669"/>
    <property type="project" value="UniProtKB-KW"/>
</dbReference>
<reference evidence="4" key="1">
    <citation type="submission" date="2018-05" db="EMBL/GenBank/DDBJ databases">
        <authorList>
            <person name="Lanie J.A."/>
            <person name="Ng W.-L."/>
            <person name="Kazmierczak K.M."/>
            <person name="Andrzejewski T.M."/>
            <person name="Davidsen T.M."/>
            <person name="Wayne K.J."/>
            <person name="Tettelin H."/>
            <person name="Glass J.I."/>
            <person name="Rusch D."/>
            <person name="Podicherti R."/>
            <person name="Tsui H.-C.T."/>
            <person name="Winkler M.E."/>
        </authorList>
    </citation>
    <scope>NUCLEOTIDE SEQUENCE</scope>
</reference>
<evidence type="ECO:0000313" key="4">
    <source>
        <dbReference type="EMBL" id="SVD39559.1"/>
    </source>
</evidence>
<dbReference type="Pfam" id="PF00149">
    <property type="entry name" value="Metallophos"/>
    <property type="match status" value="1"/>
</dbReference>
<accession>A0A382UZA0</accession>
<evidence type="ECO:0000256" key="2">
    <source>
        <dbReference type="ARBA" id="ARBA00022801"/>
    </source>
</evidence>
<dbReference type="GO" id="GO:0008758">
    <property type="term" value="F:UDP-2,3-diacylglucosamine hydrolase activity"/>
    <property type="evidence" value="ECO:0007669"/>
    <property type="project" value="TreeGrafter"/>
</dbReference>
<dbReference type="Gene3D" id="3.60.21.10">
    <property type="match status" value="1"/>
</dbReference>
<gene>
    <name evidence="4" type="ORF">METZ01_LOCUS392413</name>
</gene>
<organism evidence="4">
    <name type="scientific">marine metagenome</name>
    <dbReference type="NCBI Taxonomy" id="408172"/>
    <lineage>
        <taxon>unclassified sequences</taxon>
        <taxon>metagenomes</taxon>
        <taxon>ecological metagenomes</taxon>
    </lineage>
</organism>